<dbReference type="EMBL" id="JAATOP010000006">
    <property type="protein sequence ID" value="NIY72763.1"/>
    <property type="molecule type" value="Genomic_DNA"/>
</dbReference>
<evidence type="ECO:0000313" key="2">
    <source>
        <dbReference type="EMBL" id="NIY72763.1"/>
    </source>
</evidence>
<sequence length="223" mass="22863">MLKPLSIALLVSGPAFGASDDAWSAFAAEVEDACLAAAGNALVDASAVVDSFGSENYGMAIVTGRTVNDRSASMICVMDKGTRAVEIGSELEIAVTRTGLQPLSEQDFESASLAGELFCSFEAETGTLLLAGGYVASDQPAEAAVKPFSQLMRLEAQGGFDAIIDGAVFTNNSNSNSATVEVTVEVTGNATEGGESPALPATLTVKSEDMADVTSDGFWRCGP</sequence>
<dbReference type="Proteomes" id="UP000709466">
    <property type="component" value="Unassembled WGS sequence"/>
</dbReference>
<evidence type="ECO:0000256" key="1">
    <source>
        <dbReference type="SAM" id="SignalP"/>
    </source>
</evidence>
<proteinExistence type="predicted"/>
<keyword evidence="1" id="KW-0732">Signal</keyword>
<gene>
    <name evidence="2" type="ORF">HCZ30_09980</name>
</gene>
<evidence type="ECO:0000313" key="3">
    <source>
        <dbReference type="Proteomes" id="UP000709466"/>
    </source>
</evidence>
<dbReference type="RefSeq" id="WP_167638152.1">
    <property type="nucleotide sequence ID" value="NZ_JAATOP010000006.1"/>
</dbReference>
<comment type="caution">
    <text evidence="2">The sequence shown here is derived from an EMBL/GenBank/DDBJ whole genome shotgun (WGS) entry which is preliminary data.</text>
</comment>
<protein>
    <submittedName>
        <fullName evidence="2">Uncharacterized protein</fullName>
    </submittedName>
</protein>
<feature type="signal peptide" evidence="1">
    <location>
        <begin position="1"/>
        <end position="17"/>
    </location>
</feature>
<organism evidence="2 3">
    <name type="scientific">Marivivens donghaensis</name>
    <dbReference type="NCBI Taxonomy" id="1699413"/>
    <lineage>
        <taxon>Bacteria</taxon>
        <taxon>Pseudomonadati</taxon>
        <taxon>Pseudomonadota</taxon>
        <taxon>Alphaproteobacteria</taxon>
        <taxon>Rhodobacterales</taxon>
        <taxon>Paracoccaceae</taxon>
        <taxon>Marivivens group</taxon>
        <taxon>Marivivens</taxon>
    </lineage>
</organism>
<name>A0ABX0W1I5_9RHOB</name>
<reference evidence="2 3" key="1">
    <citation type="submission" date="2020-03" db="EMBL/GenBank/DDBJ databases">
        <title>Bacterial isolates of synthetic phycosphere.</title>
        <authorList>
            <person name="Fu H."/>
            <person name="Moran M.A."/>
        </authorList>
    </citation>
    <scope>NUCLEOTIDE SEQUENCE [LARGE SCALE GENOMIC DNA]</scope>
    <source>
        <strain evidence="2 3">HF1</strain>
    </source>
</reference>
<feature type="chain" id="PRO_5046796424" evidence="1">
    <location>
        <begin position="18"/>
        <end position="223"/>
    </location>
</feature>
<accession>A0ABX0W1I5</accession>
<keyword evidence="3" id="KW-1185">Reference proteome</keyword>